<proteinExistence type="predicted"/>
<feature type="non-terminal residue" evidence="2">
    <location>
        <position position="127"/>
    </location>
</feature>
<reference evidence="2 3" key="1">
    <citation type="journal article" date="2018" name="Evol. Lett.">
        <title>Horizontal gene cluster transfer increased hallucinogenic mushroom diversity.</title>
        <authorList>
            <person name="Reynolds H.T."/>
            <person name="Vijayakumar V."/>
            <person name="Gluck-Thaler E."/>
            <person name="Korotkin H.B."/>
            <person name="Matheny P.B."/>
            <person name="Slot J.C."/>
        </authorList>
    </citation>
    <scope>NUCLEOTIDE SEQUENCE [LARGE SCALE GENOMIC DNA]</scope>
    <source>
        <strain evidence="2 3">SRW20</strain>
    </source>
</reference>
<evidence type="ECO:0000313" key="3">
    <source>
        <dbReference type="Proteomes" id="UP000284706"/>
    </source>
</evidence>
<evidence type="ECO:0000256" key="1">
    <source>
        <dbReference type="SAM" id="MobiDB-lite"/>
    </source>
</evidence>
<feature type="compositionally biased region" description="Polar residues" evidence="1">
    <location>
        <begin position="46"/>
        <end position="58"/>
    </location>
</feature>
<comment type="caution">
    <text evidence="2">The sequence shown here is derived from an EMBL/GenBank/DDBJ whole genome shotgun (WGS) entry which is preliminary data.</text>
</comment>
<dbReference type="OrthoDB" id="3269297at2759"/>
<feature type="region of interest" description="Disordered" evidence="1">
    <location>
        <begin position="35"/>
        <end position="71"/>
    </location>
</feature>
<dbReference type="EMBL" id="NHYE01003730">
    <property type="protein sequence ID" value="PPQ88047.1"/>
    <property type="molecule type" value="Genomic_DNA"/>
</dbReference>
<gene>
    <name evidence="2" type="ORF">CVT26_000593</name>
</gene>
<dbReference type="STRING" id="231916.A0A409XBK8"/>
<dbReference type="Proteomes" id="UP000284706">
    <property type="component" value="Unassembled WGS sequence"/>
</dbReference>
<keyword evidence="3" id="KW-1185">Reference proteome</keyword>
<dbReference type="AlphaFoldDB" id="A0A409XBK8"/>
<organism evidence="2 3">
    <name type="scientific">Gymnopilus dilepis</name>
    <dbReference type="NCBI Taxonomy" id="231916"/>
    <lineage>
        <taxon>Eukaryota</taxon>
        <taxon>Fungi</taxon>
        <taxon>Dikarya</taxon>
        <taxon>Basidiomycota</taxon>
        <taxon>Agaricomycotina</taxon>
        <taxon>Agaricomycetes</taxon>
        <taxon>Agaricomycetidae</taxon>
        <taxon>Agaricales</taxon>
        <taxon>Agaricineae</taxon>
        <taxon>Hymenogastraceae</taxon>
        <taxon>Gymnopilus</taxon>
    </lineage>
</organism>
<protein>
    <submittedName>
        <fullName evidence="2">Uncharacterized protein</fullName>
    </submittedName>
</protein>
<evidence type="ECO:0000313" key="2">
    <source>
        <dbReference type="EMBL" id="PPQ88047.1"/>
    </source>
</evidence>
<sequence>MKPSTTTSVKGEFPLPQPSPVRAIIAAFDPHGPAPVAPLTPVAGSGSISPETQYSPSSSRRRIRDENIDPALYTPSKRIRSLYSALSSTKSGSFLLSKDPISSSTPVFSPVLELPPSSIPQPNWDLA</sequence>
<dbReference type="InParanoid" id="A0A409XBK8"/>
<name>A0A409XBK8_9AGAR</name>
<accession>A0A409XBK8</accession>